<accession>A0A834VU47</accession>
<sequence length="367" mass="41039">MCSNIEPANQILAQIAPIDISADWASPVVTEEEIPYHTGYYRKRGRPSMEEKAQSQQYLTPSEEKALVAFILRMSAVETPTQPCDVAVFGPLKTAYRDEVERRYRGGLTNVNKEHFTAIYSRARERGVTKKNILAGWAKTGLFPFNPPRVLRDIVRPDAPLTIQSPYEDESTQNEVIQTPVTSASSEAVTQLLSLIKQDSHNDEPNEMRHHRLIQKLANASEKSIARQALDQNYIGLLKAANNEAKTCRNTRSYILKKPGKNGEGRVMRQEDLEAIRANRVQRAKQDAAKKTAGKAKRCRSKATTQADEGESGKKRGRKRRSVAGEEGIPDEQEEDASGISAKAARASEALIDPMLETWRVPVAQMW</sequence>
<proteinExistence type="predicted"/>
<evidence type="ECO:0000256" key="1">
    <source>
        <dbReference type="SAM" id="MobiDB-lite"/>
    </source>
</evidence>
<dbReference type="Proteomes" id="UP000245464">
    <property type="component" value="Chromosome 2"/>
</dbReference>
<evidence type="ECO:0000313" key="2">
    <source>
        <dbReference type="EMBL" id="KAF7574177.1"/>
    </source>
</evidence>
<dbReference type="EMBL" id="NQIK02000002">
    <property type="protein sequence ID" value="KAF7574177.1"/>
    <property type="molecule type" value="Genomic_DNA"/>
</dbReference>
<dbReference type="AlphaFoldDB" id="A0A834VU47"/>
<dbReference type="RefSeq" id="XP_065964010.1">
    <property type="nucleotide sequence ID" value="XM_066105383.1"/>
</dbReference>
<protein>
    <submittedName>
        <fullName evidence="2">Uncharacterized protein</fullName>
    </submittedName>
</protein>
<evidence type="ECO:0000313" key="3">
    <source>
        <dbReference type="Proteomes" id="UP000245464"/>
    </source>
</evidence>
<dbReference type="GeneID" id="90955389"/>
<feature type="region of interest" description="Disordered" evidence="1">
    <location>
        <begin position="280"/>
        <end position="343"/>
    </location>
</feature>
<organism evidence="2 3">
    <name type="scientific">Pyrenophora tritici-repentis</name>
    <dbReference type="NCBI Taxonomy" id="45151"/>
    <lineage>
        <taxon>Eukaryota</taxon>
        <taxon>Fungi</taxon>
        <taxon>Dikarya</taxon>
        <taxon>Ascomycota</taxon>
        <taxon>Pezizomycotina</taxon>
        <taxon>Dothideomycetes</taxon>
        <taxon>Pleosporomycetidae</taxon>
        <taxon>Pleosporales</taxon>
        <taxon>Pleosporineae</taxon>
        <taxon>Pleosporaceae</taxon>
        <taxon>Pyrenophora</taxon>
    </lineage>
</organism>
<name>A0A834VU47_9PLEO</name>
<reference evidence="2 3" key="1">
    <citation type="journal article" date="2018" name="BMC Genomics">
        <title>Comparative genomics of the wheat fungal pathogen Pyrenophora tritici-repentis reveals chromosomal variations and genome plasticity.</title>
        <authorList>
            <person name="Moolhuijzen P."/>
            <person name="See P.T."/>
            <person name="Hane J.K."/>
            <person name="Shi G."/>
            <person name="Liu Z."/>
            <person name="Oliver R.P."/>
            <person name="Moffat C.S."/>
        </authorList>
    </citation>
    <scope>NUCLEOTIDE SEQUENCE [LARGE SCALE GENOMIC DNA]</scope>
    <source>
        <strain evidence="2">M4</strain>
    </source>
</reference>
<feature type="compositionally biased region" description="Acidic residues" evidence="1">
    <location>
        <begin position="328"/>
        <end position="337"/>
    </location>
</feature>
<feature type="compositionally biased region" description="Basic residues" evidence="1">
    <location>
        <begin position="292"/>
        <end position="301"/>
    </location>
</feature>
<dbReference type="KEGG" id="ptrr:90955389"/>
<gene>
    <name evidence="2" type="ORF">PtrM4_058000</name>
</gene>
<comment type="caution">
    <text evidence="2">The sequence shown here is derived from an EMBL/GenBank/DDBJ whole genome shotgun (WGS) entry which is preliminary data.</text>
</comment>